<proteinExistence type="inferred from homology"/>
<evidence type="ECO:0000256" key="2">
    <source>
        <dbReference type="ARBA" id="ARBA00007110"/>
    </source>
</evidence>
<dbReference type="NCBIfam" id="TIGR03160">
    <property type="entry name" value="cobT_DBIPRT"/>
    <property type="match status" value="1"/>
</dbReference>
<dbReference type="eggNOG" id="COG2038">
    <property type="taxonomic scope" value="Bacteria"/>
</dbReference>
<dbReference type="Gene3D" id="3.40.50.10210">
    <property type="match status" value="1"/>
</dbReference>
<dbReference type="GO" id="GO:0008939">
    <property type="term" value="F:nicotinate-nucleotide-dimethylbenzimidazole phosphoribosyltransferase activity"/>
    <property type="evidence" value="ECO:0007669"/>
    <property type="project" value="UniProtKB-UniRule"/>
</dbReference>
<evidence type="ECO:0000256" key="4">
    <source>
        <dbReference type="ARBA" id="ARBA00015486"/>
    </source>
</evidence>
<keyword evidence="7 10" id="KW-0808">Transferase</keyword>
<dbReference type="STRING" id="880072.Desac_0475"/>
<dbReference type="CDD" id="cd02439">
    <property type="entry name" value="DMB-PRT_CobT"/>
    <property type="match status" value="1"/>
</dbReference>
<evidence type="ECO:0000256" key="10">
    <source>
        <dbReference type="HAMAP-Rule" id="MF_00230"/>
    </source>
</evidence>
<dbReference type="InterPro" id="IPR023195">
    <property type="entry name" value="Nict_dMeBzImd_PRibTrfase_N"/>
</dbReference>
<evidence type="ECO:0000256" key="6">
    <source>
        <dbReference type="ARBA" id="ARBA00022676"/>
    </source>
</evidence>
<dbReference type="HAMAP" id="MF_00230">
    <property type="entry name" value="CobT"/>
    <property type="match status" value="1"/>
</dbReference>
<feature type="active site" description="Proton acceptor" evidence="10">
    <location>
        <position position="320"/>
    </location>
</feature>
<evidence type="ECO:0000313" key="11">
    <source>
        <dbReference type="EMBL" id="AEB08361.1"/>
    </source>
</evidence>
<accession>F2NF21</accession>
<sequence>MNSAIIQETASRIQPLNPAWRAQAQARLDRLTKPQGSLGRLEELAAWYVAVREDLKSSLKKKVVMIFAADHGVVAEGVSAYPQDVTFQMVANFLQGGAGINVLARHVGAEVQVVDIGVKYDFSGFSGLISRKVAFGSRNLAQEAALSRAEAEAAINVGIELAQENIAAGADVLATGEMGIGNTTPAAALAAVFTGEPAATVTGRGTGVDDAGYRRKVEVIERALALHQPDPRDPVEVLAKLGGLEIGGLTGLILGAAAARRPVLLDGFIATAAALVAARLCPAVSDYLKAAHRSAEFGHQVMLASLGLRPLLDLDLRLGEGTGAALGINLLEVGLKIYHEMATFAEAGVSGKDS</sequence>
<dbReference type="PANTHER" id="PTHR43463">
    <property type="entry name" value="NICOTINATE-NUCLEOTIDE--DIMETHYLBENZIMIDAZOLE PHOSPHORIBOSYLTRANSFERASE"/>
    <property type="match status" value="1"/>
</dbReference>
<dbReference type="InterPro" id="IPR017846">
    <property type="entry name" value="Nict_dMeBzImd_PRibTrfase_bact"/>
</dbReference>
<dbReference type="PANTHER" id="PTHR43463:SF1">
    <property type="entry name" value="NICOTINATE-NUCLEOTIDE--DIMETHYLBENZIMIDAZOLE PHOSPHORIBOSYLTRANSFERASE"/>
    <property type="match status" value="1"/>
</dbReference>
<comment type="similarity">
    <text evidence="2 10">Belongs to the CobT family.</text>
</comment>
<dbReference type="UniPathway" id="UPA00061">
    <property type="reaction ID" value="UER00516"/>
</dbReference>
<dbReference type="RefSeq" id="WP_013705474.1">
    <property type="nucleotide sequence ID" value="NC_015388.1"/>
</dbReference>
<name>F2NF21_DESAR</name>
<dbReference type="EMBL" id="CP002629">
    <property type="protein sequence ID" value="AEB08361.1"/>
    <property type="molecule type" value="Genomic_DNA"/>
</dbReference>
<gene>
    <name evidence="10" type="primary">cobT</name>
    <name evidence="11" type="ordered locus">Desac_0475</name>
</gene>
<keyword evidence="12" id="KW-1185">Reference proteome</keyword>
<dbReference type="InterPro" id="IPR003200">
    <property type="entry name" value="Nict_dMeBzImd_PRibTrfase"/>
</dbReference>
<dbReference type="SUPFAM" id="SSF52733">
    <property type="entry name" value="Nicotinate mononucleotide:5,6-dimethylbenzimidazole phosphoribosyltransferase (CobT)"/>
    <property type="match status" value="1"/>
</dbReference>
<comment type="catalytic activity">
    <reaction evidence="9 10">
        <text>5,6-dimethylbenzimidazole + nicotinate beta-D-ribonucleotide = alpha-ribazole 5'-phosphate + nicotinate + H(+)</text>
        <dbReference type="Rhea" id="RHEA:11196"/>
        <dbReference type="ChEBI" id="CHEBI:15378"/>
        <dbReference type="ChEBI" id="CHEBI:15890"/>
        <dbReference type="ChEBI" id="CHEBI:32544"/>
        <dbReference type="ChEBI" id="CHEBI:57502"/>
        <dbReference type="ChEBI" id="CHEBI:57918"/>
        <dbReference type="EC" id="2.4.2.21"/>
    </reaction>
</comment>
<keyword evidence="6 10" id="KW-0328">Glycosyltransferase</keyword>
<dbReference type="AlphaFoldDB" id="F2NF21"/>
<dbReference type="KEGG" id="dao:Desac_0475"/>
<dbReference type="GO" id="GO:0009236">
    <property type="term" value="P:cobalamin biosynthetic process"/>
    <property type="evidence" value="ECO:0007669"/>
    <property type="project" value="UniProtKB-UniRule"/>
</dbReference>
<dbReference type="HOGENOM" id="CLU_002982_0_0_7"/>
<evidence type="ECO:0000256" key="9">
    <source>
        <dbReference type="ARBA" id="ARBA00047340"/>
    </source>
</evidence>
<keyword evidence="5 10" id="KW-0169">Cobalamin biosynthesis</keyword>
<reference evidence="12" key="2">
    <citation type="submission" date="2011-03" db="EMBL/GenBank/DDBJ databases">
        <title>The complete genome of Desulfobacca acetoxidans DSM 11109.</title>
        <authorList>
            <consortium name="US DOE Joint Genome Institute (JGI-PGF)"/>
            <person name="Lucas S."/>
            <person name="Copeland A."/>
            <person name="Lapidus A."/>
            <person name="Bruce D."/>
            <person name="Goodwin L."/>
            <person name="Pitluck S."/>
            <person name="Peters L."/>
            <person name="Kyrpides N."/>
            <person name="Mavromatis K."/>
            <person name="Ivanova N."/>
            <person name="Ovchinnikova G."/>
            <person name="Teshima H."/>
            <person name="Detter J.C."/>
            <person name="Han C."/>
            <person name="Land M."/>
            <person name="Hauser L."/>
            <person name="Markowitz V."/>
            <person name="Cheng J.-F."/>
            <person name="Hugenholtz P."/>
            <person name="Woyke T."/>
            <person name="Wu D."/>
            <person name="Spring S."/>
            <person name="Schueler E."/>
            <person name="Brambilla E."/>
            <person name="Klenk H.-P."/>
            <person name="Eisen J.A."/>
        </authorList>
    </citation>
    <scope>NUCLEOTIDE SEQUENCE [LARGE SCALE GENOMIC DNA]</scope>
    <source>
        <strain evidence="12">ATCC 700848 / DSM 11109 / ASRB2</strain>
    </source>
</reference>
<dbReference type="InterPro" id="IPR036087">
    <property type="entry name" value="Nict_dMeBzImd_PRibTrfase_sf"/>
</dbReference>
<protein>
    <recommendedName>
        <fullName evidence="4 10">Nicotinate-nucleotide--dimethylbenzimidazole phosphoribosyltransferase</fullName>
        <shortName evidence="10">NN:DBI PRT</shortName>
        <ecNumber evidence="3 10">2.4.2.21</ecNumber>
    </recommendedName>
    <alternativeName>
        <fullName evidence="8 10">N(1)-alpha-phosphoribosyltransferase</fullName>
    </alternativeName>
</protein>
<comment type="pathway">
    <text evidence="1 10">Nucleoside biosynthesis; alpha-ribazole biosynthesis; alpha-ribazole from 5,6-dimethylbenzimidazole: step 1/2.</text>
</comment>
<evidence type="ECO:0000256" key="8">
    <source>
        <dbReference type="ARBA" id="ARBA00030686"/>
    </source>
</evidence>
<comment type="function">
    <text evidence="10">Catalyzes the synthesis of alpha-ribazole-5'-phosphate from nicotinate mononucleotide (NAMN) and 5,6-dimethylbenzimidazole (DMB).</text>
</comment>
<evidence type="ECO:0000256" key="1">
    <source>
        <dbReference type="ARBA" id="ARBA00005049"/>
    </source>
</evidence>
<evidence type="ECO:0000313" key="12">
    <source>
        <dbReference type="Proteomes" id="UP000000483"/>
    </source>
</evidence>
<dbReference type="Pfam" id="PF02277">
    <property type="entry name" value="DBI_PRT"/>
    <property type="match status" value="1"/>
</dbReference>
<reference evidence="11 12" key="1">
    <citation type="journal article" date="2011" name="Stand. Genomic Sci.">
        <title>Complete genome sequence of the acetate-degrading sulfate reducer Desulfobacca acetoxidans type strain (ASRB2).</title>
        <authorList>
            <person name="Goker M."/>
            <person name="Teshima H."/>
            <person name="Lapidus A."/>
            <person name="Nolan M."/>
            <person name="Lucas S."/>
            <person name="Hammon N."/>
            <person name="Deshpande S."/>
            <person name="Cheng J.F."/>
            <person name="Tapia R."/>
            <person name="Han C."/>
            <person name="Goodwin L."/>
            <person name="Pitluck S."/>
            <person name="Huntemann M."/>
            <person name="Liolios K."/>
            <person name="Ivanova N."/>
            <person name="Pagani I."/>
            <person name="Mavromatis K."/>
            <person name="Ovchinikova G."/>
            <person name="Pati A."/>
            <person name="Chen A."/>
            <person name="Palaniappan K."/>
            <person name="Land M."/>
            <person name="Hauser L."/>
            <person name="Brambilla E.M."/>
            <person name="Rohde M."/>
            <person name="Spring S."/>
            <person name="Detter J.C."/>
            <person name="Woyke T."/>
            <person name="Bristow J."/>
            <person name="Eisen J.A."/>
            <person name="Markowitz V."/>
            <person name="Hugenholtz P."/>
            <person name="Kyrpides N.C."/>
            <person name="Klenk H.P."/>
        </authorList>
    </citation>
    <scope>NUCLEOTIDE SEQUENCE [LARGE SCALE GENOMIC DNA]</scope>
    <source>
        <strain evidence="12">ATCC 700848 / DSM 11109 / ASRB2</strain>
    </source>
</reference>
<evidence type="ECO:0000256" key="3">
    <source>
        <dbReference type="ARBA" id="ARBA00011991"/>
    </source>
</evidence>
<dbReference type="Proteomes" id="UP000000483">
    <property type="component" value="Chromosome"/>
</dbReference>
<organism evidence="11 12">
    <name type="scientific">Desulfobacca acetoxidans (strain ATCC 700848 / DSM 11109 / ASRB2)</name>
    <dbReference type="NCBI Taxonomy" id="880072"/>
    <lineage>
        <taxon>Bacteria</taxon>
        <taxon>Pseudomonadati</taxon>
        <taxon>Thermodesulfobacteriota</taxon>
        <taxon>Desulfobaccia</taxon>
        <taxon>Desulfobaccales</taxon>
        <taxon>Desulfobaccaceae</taxon>
        <taxon>Desulfobacca</taxon>
    </lineage>
</organism>
<evidence type="ECO:0000256" key="7">
    <source>
        <dbReference type="ARBA" id="ARBA00022679"/>
    </source>
</evidence>
<dbReference type="Gene3D" id="1.10.1610.10">
    <property type="match status" value="1"/>
</dbReference>
<evidence type="ECO:0000256" key="5">
    <source>
        <dbReference type="ARBA" id="ARBA00022573"/>
    </source>
</evidence>
<dbReference type="NCBIfam" id="NF000996">
    <property type="entry name" value="PRK00105.1"/>
    <property type="match status" value="1"/>
</dbReference>
<dbReference type="FunFam" id="3.40.50.10210:FF:000001">
    <property type="entry name" value="Nicotinate-nucleotide--dimethylbenzimidazole phosphoribosyltransferase"/>
    <property type="match status" value="1"/>
</dbReference>
<dbReference type="EC" id="2.4.2.21" evidence="3 10"/>
<dbReference type="OrthoDB" id="9781491at2"/>